<dbReference type="AlphaFoldDB" id="A0A8J6I194"/>
<dbReference type="CDD" id="cd05403">
    <property type="entry name" value="NT_KNTase_like"/>
    <property type="match status" value="1"/>
</dbReference>
<evidence type="ECO:0000313" key="3">
    <source>
        <dbReference type="Proteomes" id="UP000657177"/>
    </source>
</evidence>
<dbReference type="InterPro" id="IPR052930">
    <property type="entry name" value="TA_antitoxin_MntA"/>
</dbReference>
<dbReference type="PANTHER" id="PTHR43852">
    <property type="entry name" value="NUCLEOTIDYLTRANSFERASE"/>
    <property type="match status" value="1"/>
</dbReference>
<evidence type="ECO:0000313" key="2">
    <source>
        <dbReference type="EMBL" id="MBA2133423.1"/>
    </source>
</evidence>
<organism evidence="2 3">
    <name type="scientific">Capillibacterium thermochitinicola</name>
    <dbReference type="NCBI Taxonomy" id="2699427"/>
    <lineage>
        <taxon>Bacteria</taxon>
        <taxon>Bacillati</taxon>
        <taxon>Bacillota</taxon>
        <taxon>Capillibacterium</taxon>
    </lineage>
</organism>
<proteinExistence type="predicted"/>
<reference evidence="2" key="1">
    <citation type="submission" date="2020-06" db="EMBL/GenBank/DDBJ databases">
        <title>Novel chitinolytic bacterium.</title>
        <authorList>
            <person name="Ungkulpasvich U."/>
            <person name="Kosugi A."/>
            <person name="Uke A."/>
        </authorList>
    </citation>
    <scope>NUCLEOTIDE SEQUENCE</scope>
    <source>
        <strain evidence="2">UUS1-1</strain>
    </source>
</reference>
<keyword evidence="3" id="KW-1185">Reference proteome</keyword>
<evidence type="ECO:0000259" key="1">
    <source>
        <dbReference type="Pfam" id="PF18765"/>
    </source>
</evidence>
<feature type="domain" description="Polymerase beta nucleotidyltransferase" evidence="1">
    <location>
        <begin position="9"/>
        <end position="83"/>
    </location>
</feature>
<accession>A0A8J6I194</accession>
<dbReference type="PANTHER" id="PTHR43852:SF3">
    <property type="entry name" value="NUCLEOTIDYLTRANSFERASE"/>
    <property type="match status" value="1"/>
</dbReference>
<protein>
    <submittedName>
        <fullName evidence="2">Nucleotidyltransferase domain-containing protein</fullName>
    </submittedName>
</protein>
<comment type="caution">
    <text evidence="2">The sequence shown here is derived from an EMBL/GenBank/DDBJ whole genome shotgun (WGS) entry which is preliminary data.</text>
</comment>
<dbReference type="InterPro" id="IPR043519">
    <property type="entry name" value="NT_sf"/>
</dbReference>
<sequence>MLEEKVFAKIKEYFLTNKNVAAVYLFGSTVKGRERNYSDIDLAVLFYPHLDKEERFSATLEIAVELTETTGTFGHKARFDVVDRCKMVERDVVIRIFTNLDEYLRDLEELKNSSTLQDFITNKVTRRYAERTLQLAVEA</sequence>
<dbReference type="Pfam" id="PF18765">
    <property type="entry name" value="Polbeta"/>
    <property type="match status" value="1"/>
</dbReference>
<dbReference type="Gene3D" id="3.30.460.10">
    <property type="entry name" value="Beta Polymerase, domain 2"/>
    <property type="match status" value="1"/>
</dbReference>
<dbReference type="RefSeq" id="WP_181339888.1">
    <property type="nucleotide sequence ID" value="NZ_JAAKDE010000014.1"/>
</dbReference>
<gene>
    <name evidence="2" type="ORF">G5B42_07705</name>
</gene>
<dbReference type="EMBL" id="JAAKDE010000014">
    <property type="protein sequence ID" value="MBA2133423.1"/>
    <property type="molecule type" value="Genomic_DNA"/>
</dbReference>
<dbReference type="SUPFAM" id="SSF81301">
    <property type="entry name" value="Nucleotidyltransferase"/>
    <property type="match status" value="1"/>
</dbReference>
<dbReference type="Proteomes" id="UP000657177">
    <property type="component" value="Unassembled WGS sequence"/>
</dbReference>
<dbReference type="InterPro" id="IPR041633">
    <property type="entry name" value="Polbeta"/>
</dbReference>
<name>A0A8J6I194_9FIRM</name>